<evidence type="ECO:0000313" key="1">
    <source>
        <dbReference type="EMBL" id="HEH30679.1"/>
    </source>
</evidence>
<name>A0A7J2T8I0_9CREN</name>
<organism evidence="1">
    <name type="scientific">Ignisphaera aggregans</name>
    <dbReference type="NCBI Taxonomy" id="334771"/>
    <lineage>
        <taxon>Archaea</taxon>
        <taxon>Thermoproteota</taxon>
        <taxon>Thermoprotei</taxon>
        <taxon>Desulfurococcales</taxon>
        <taxon>Desulfurococcaceae</taxon>
        <taxon>Ignisphaera</taxon>
    </lineage>
</organism>
<proteinExistence type="predicted"/>
<accession>A0A7J2T8I0</accession>
<sequence>MVEAIRLRVKELVNQGMIIYIAIDQLEEAYRNAMNNPSLLGQLAEVLRGKLSAMVGKRYALGISMIDLLWKDFVSKWPSVSGIDTIWLRELNEYEIRNSSLDTLRKLETLS</sequence>
<reference evidence="1" key="1">
    <citation type="journal article" date="2020" name="mSystems">
        <title>Genome- and Community-Level Interaction Insights into Carbon Utilization and Element Cycling Functions of Hydrothermarchaeota in Hydrothermal Sediment.</title>
        <authorList>
            <person name="Zhou Z."/>
            <person name="Liu Y."/>
            <person name="Xu W."/>
            <person name="Pan J."/>
            <person name="Luo Z.H."/>
            <person name="Li M."/>
        </authorList>
    </citation>
    <scope>NUCLEOTIDE SEQUENCE [LARGE SCALE GENOMIC DNA]</scope>
    <source>
        <strain evidence="1">SpSt-27</strain>
    </source>
</reference>
<dbReference type="AlphaFoldDB" id="A0A7J2T8I0"/>
<gene>
    <name evidence="1" type="ORF">ENP99_00970</name>
</gene>
<dbReference type="EMBL" id="DSLL01000007">
    <property type="protein sequence ID" value="HEH30679.1"/>
    <property type="molecule type" value="Genomic_DNA"/>
</dbReference>
<protein>
    <submittedName>
        <fullName evidence="1">Uncharacterized protein</fullName>
    </submittedName>
</protein>
<comment type="caution">
    <text evidence="1">The sequence shown here is derived from an EMBL/GenBank/DDBJ whole genome shotgun (WGS) entry which is preliminary data.</text>
</comment>